<evidence type="ECO:0000313" key="2">
    <source>
        <dbReference type="EMBL" id="MDH5831048.1"/>
    </source>
</evidence>
<protein>
    <recommendedName>
        <fullName evidence="4">Lipoprotein</fullName>
    </recommendedName>
</protein>
<dbReference type="PROSITE" id="PS51257">
    <property type="entry name" value="PROKAR_LIPOPROTEIN"/>
    <property type="match status" value="1"/>
</dbReference>
<dbReference type="Proteomes" id="UP001156831">
    <property type="component" value="Unassembled WGS sequence"/>
</dbReference>
<comment type="caution">
    <text evidence="2">The sequence shown here is derived from an EMBL/GenBank/DDBJ whole genome shotgun (WGS) entry which is preliminary data.</text>
</comment>
<organism evidence="2 3">
    <name type="scientific">Luteimonas rhizosphaericola</name>
    <dbReference type="NCBI Taxonomy" id="3042024"/>
    <lineage>
        <taxon>Bacteria</taxon>
        <taxon>Pseudomonadati</taxon>
        <taxon>Pseudomonadota</taxon>
        <taxon>Gammaproteobacteria</taxon>
        <taxon>Lysobacterales</taxon>
        <taxon>Lysobacteraceae</taxon>
        <taxon>Luteimonas</taxon>
    </lineage>
</organism>
<keyword evidence="3" id="KW-1185">Reference proteome</keyword>
<evidence type="ECO:0000256" key="1">
    <source>
        <dbReference type="SAM" id="SignalP"/>
    </source>
</evidence>
<evidence type="ECO:0000313" key="3">
    <source>
        <dbReference type="Proteomes" id="UP001156831"/>
    </source>
</evidence>
<dbReference type="EMBL" id="JARXRN010000025">
    <property type="protein sequence ID" value="MDH5831048.1"/>
    <property type="molecule type" value="Genomic_DNA"/>
</dbReference>
<feature type="chain" id="PRO_5046747547" description="Lipoprotein" evidence="1">
    <location>
        <begin position="18"/>
        <end position="155"/>
    </location>
</feature>
<dbReference type="RefSeq" id="WP_280601998.1">
    <property type="nucleotide sequence ID" value="NZ_JARXRN010000025.1"/>
</dbReference>
<evidence type="ECO:0008006" key="4">
    <source>
        <dbReference type="Google" id="ProtNLM"/>
    </source>
</evidence>
<keyword evidence="1" id="KW-0732">Signal</keyword>
<sequence>MRRLMVPVLLAAVAVLAACSSSHVLTGTPRPPIDPAQVRLYYGPPPGGFEEIARLEVASGALTYGEQNKTDSVLRKLREEAARLGANGILFQGTADGQGGGGLSVGGGGGRVGGSSYGGVGVGVNISPRQKYANGIAIWVPNPPPAEPATPPSTP</sequence>
<proteinExistence type="predicted"/>
<name>A0ABT6JK50_9GAMM</name>
<reference evidence="2 3" key="1">
    <citation type="submission" date="2023-04" db="EMBL/GenBank/DDBJ databases">
        <title>Luteimonas sp. M1R5S18.</title>
        <authorList>
            <person name="Sun J.-Q."/>
        </authorList>
    </citation>
    <scope>NUCLEOTIDE SEQUENCE [LARGE SCALE GENOMIC DNA]</scope>
    <source>
        <strain evidence="2 3">M1R5S18</strain>
    </source>
</reference>
<accession>A0ABT6JK50</accession>
<gene>
    <name evidence="2" type="ORF">QFW80_11030</name>
</gene>
<feature type="signal peptide" evidence="1">
    <location>
        <begin position="1"/>
        <end position="17"/>
    </location>
</feature>